<evidence type="ECO:0000259" key="1">
    <source>
        <dbReference type="Pfam" id="PF12937"/>
    </source>
</evidence>
<accession>A0A453HX09</accession>
<organism evidence="3 4">
    <name type="scientific">Aegilops tauschii subsp. strangulata</name>
    <name type="common">Goatgrass</name>
    <dbReference type="NCBI Taxonomy" id="200361"/>
    <lineage>
        <taxon>Eukaryota</taxon>
        <taxon>Viridiplantae</taxon>
        <taxon>Streptophyta</taxon>
        <taxon>Embryophyta</taxon>
        <taxon>Tracheophyta</taxon>
        <taxon>Spermatophyta</taxon>
        <taxon>Magnoliopsida</taxon>
        <taxon>Liliopsida</taxon>
        <taxon>Poales</taxon>
        <taxon>Poaceae</taxon>
        <taxon>BOP clade</taxon>
        <taxon>Pooideae</taxon>
        <taxon>Triticodae</taxon>
        <taxon>Triticeae</taxon>
        <taxon>Triticinae</taxon>
        <taxon>Aegilops</taxon>
    </lineage>
</organism>
<dbReference type="AlphaFoldDB" id="A0A453HX09"/>
<dbReference type="InterPro" id="IPR036047">
    <property type="entry name" value="F-box-like_dom_sf"/>
</dbReference>
<dbReference type="GO" id="GO:0010225">
    <property type="term" value="P:response to UV-C"/>
    <property type="evidence" value="ECO:0007669"/>
    <property type="project" value="EnsemblPlants"/>
</dbReference>
<feature type="domain" description="F-box/LRR-repeat protein 15-like leucin rich repeat" evidence="2">
    <location>
        <begin position="180"/>
        <end position="291"/>
    </location>
</feature>
<proteinExistence type="predicted"/>
<reference evidence="4" key="2">
    <citation type="journal article" date="2017" name="Nat. Plants">
        <title>The Aegilops tauschii genome reveals multiple impacts of transposons.</title>
        <authorList>
            <person name="Zhao G."/>
            <person name="Zou C."/>
            <person name="Li K."/>
            <person name="Wang K."/>
            <person name="Li T."/>
            <person name="Gao L."/>
            <person name="Zhang X."/>
            <person name="Wang H."/>
            <person name="Yang Z."/>
            <person name="Liu X."/>
            <person name="Jiang W."/>
            <person name="Mao L."/>
            <person name="Kong X."/>
            <person name="Jiao Y."/>
            <person name="Jia J."/>
        </authorList>
    </citation>
    <scope>NUCLEOTIDE SEQUENCE [LARGE SCALE GENOMIC DNA]</scope>
    <source>
        <strain evidence="4">cv. AL8/78</strain>
    </source>
</reference>
<dbReference type="Gene3D" id="3.80.10.10">
    <property type="entry name" value="Ribonuclease Inhibitor"/>
    <property type="match status" value="3"/>
</dbReference>
<dbReference type="STRING" id="200361.A0A453HX09"/>
<dbReference type="SUPFAM" id="SSF52047">
    <property type="entry name" value="RNI-like"/>
    <property type="match status" value="2"/>
</dbReference>
<dbReference type="PANTHER" id="PTHR13318:SF41">
    <property type="entry name" value="F-BOX_LRR-REPEAT PROTEIN 4"/>
    <property type="match status" value="1"/>
</dbReference>
<reference evidence="3" key="4">
    <citation type="submission" date="2019-03" db="UniProtKB">
        <authorList>
            <consortium name="EnsemblPlants"/>
        </authorList>
    </citation>
    <scope>IDENTIFICATION</scope>
</reference>
<reference evidence="4" key="1">
    <citation type="journal article" date="2014" name="Science">
        <title>Ancient hybridizations among the ancestral genomes of bread wheat.</title>
        <authorList>
            <consortium name="International Wheat Genome Sequencing Consortium,"/>
            <person name="Marcussen T."/>
            <person name="Sandve S.R."/>
            <person name="Heier L."/>
            <person name="Spannagl M."/>
            <person name="Pfeifer M."/>
            <person name="Jakobsen K.S."/>
            <person name="Wulff B.B."/>
            <person name="Steuernagel B."/>
            <person name="Mayer K.F."/>
            <person name="Olsen O.A."/>
        </authorList>
    </citation>
    <scope>NUCLEOTIDE SEQUENCE [LARGE SCALE GENOMIC DNA]</scope>
    <source>
        <strain evidence="4">cv. AL8/78</strain>
    </source>
</reference>
<keyword evidence="4" id="KW-1185">Reference proteome</keyword>
<dbReference type="Pfam" id="PF25372">
    <property type="entry name" value="DUF7885"/>
    <property type="match status" value="2"/>
</dbReference>
<dbReference type="GO" id="GO:0006289">
    <property type="term" value="P:nucleotide-excision repair"/>
    <property type="evidence" value="ECO:0007669"/>
    <property type="project" value="EnsemblPlants"/>
</dbReference>
<dbReference type="PANTHER" id="PTHR13318">
    <property type="entry name" value="PARTNER OF PAIRED, ISOFORM B-RELATED"/>
    <property type="match status" value="1"/>
</dbReference>
<dbReference type="SUPFAM" id="SSF81383">
    <property type="entry name" value="F-box domain"/>
    <property type="match status" value="1"/>
</dbReference>
<dbReference type="Proteomes" id="UP000015105">
    <property type="component" value="Chromosome 4D"/>
</dbReference>
<protein>
    <submittedName>
        <fullName evidence="3">Uncharacterized protein</fullName>
    </submittedName>
</protein>
<evidence type="ECO:0000313" key="3">
    <source>
        <dbReference type="EnsemblPlants" id="AET4Gv20321300.6"/>
    </source>
</evidence>
<evidence type="ECO:0000313" key="4">
    <source>
        <dbReference type="Proteomes" id="UP000015105"/>
    </source>
</evidence>
<dbReference type="InterPro" id="IPR006553">
    <property type="entry name" value="Leu-rich_rpt_Cys-con_subtyp"/>
</dbReference>
<dbReference type="FunFam" id="1.20.1280.50:FF:000023">
    <property type="entry name" value="F-box/LRR-repeat protein 4"/>
    <property type="match status" value="1"/>
</dbReference>
<name>A0A453HX09_AEGTS</name>
<reference evidence="3" key="3">
    <citation type="journal article" date="2017" name="Nature">
        <title>Genome sequence of the progenitor of the wheat D genome Aegilops tauschii.</title>
        <authorList>
            <person name="Luo M.C."/>
            <person name="Gu Y.Q."/>
            <person name="Puiu D."/>
            <person name="Wang H."/>
            <person name="Twardziok S.O."/>
            <person name="Deal K.R."/>
            <person name="Huo N."/>
            <person name="Zhu T."/>
            <person name="Wang L."/>
            <person name="Wang Y."/>
            <person name="McGuire P.E."/>
            <person name="Liu S."/>
            <person name="Long H."/>
            <person name="Ramasamy R.K."/>
            <person name="Rodriguez J.C."/>
            <person name="Van S.L."/>
            <person name="Yuan L."/>
            <person name="Wang Z."/>
            <person name="Xia Z."/>
            <person name="Xiao L."/>
            <person name="Anderson O.D."/>
            <person name="Ouyang S."/>
            <person name="Liang Y."/>
            <person name="Zimin A.V."/>
            <person name="Pertea G."/>
            <person name="Qi P."/>
            <person name="Bennetzen J.L."/>
            <person name="Dai X."/>
            <person name="Dawson M.W."/>
            <person name="Muller H.G."/>
            <person name="Kugler K."/>
            <person name="Rivarola-Duarte L."/>
            <person name="Spannagl M."/>
            <person name="Mayer K.F.X."/>
            <person name="Lu F.H."/>
            <person name="Bevan M.W."/>
            <person name="Leroy P."/>
            <person name="Li P."/>
            <person name="You F.M."/>
            <person name="Sun Q."/>
            <person name="Liu Z."/>
            <person name="Lyons E."/>
            <person name="Wicker T."/>
            <person name="Salzberg S.L."/>
            <person name="Devos K.M."/>
            <person name="Dvorak J."/>
        </authorList>
    </citation>
    <scope>NUCLEOTIDE SEQUENCE [LARGE SCALE GENOMIC DNA]</scope>
    <source>
        <strain evidence="3">cv. AL8/78</strain>
    </source>
</reference>
<dbReference type="CDD" id="cd22159">
    <property type="entry name" value="F-box_AtTIR1-like"/>
    <property type="match status" value="1"/>
</dbReference>
<dbReference type="GO" id="GO:0019005">
    <property type="term" value="C:SCF ubiquitin ligase complex"/>
    <property type="evidence" value="ECO:0007669"/>
    <property type="project" value="TreeGrafter"/>
</dbReference>
<feature type="domain" description="F-box/LRR-repeat protein 15-like leucin rich repeat" evidence="2">
    <location>
        <begin position="427"/>
        <end position="593"/>
    </location>
</feature>
<dbReference type="Gene3D" id="1.20.1280.50">
    <property type="match status" value="1"/>
</dbReference>
<dbReference type="GO" id="GO:0005634">
    <property type="term" value="C:nucleus"/>
    <property type="evidence" value="ECO:0007669"/>
    <property type="project" value="EnsemblPlants"/>
</dbReference>
<evidence type="ECO:0000259" key="2">
    <source>
        <dbReference type="Pfam" id="PF25372"/>
    </source>
</evidence>
<dbReference type="InterPro" id="IPR001810">
    <property type="entry name" value="F-box_dom"/>
</dbReference>
<dbReference type="Pfam" id="PF12937">
    <property type="entry name" value="F-box-like"/>
    <property type="match status" value="1"/>
</dbReference>
<reference evidence="3" key="5">
    <citation type="journal article" date="2021" name="G3 (Bethesda)">
        <title>Aegilops tauschii genome assembly Aet v5.0 features greater sequence contiguity and improved annotation.</title>
        <authorList>
            <person name="Wang L."/>
            <person name="Zhu T."/>
            <person name="Rodriguez J.C."/>
            <person name="Deal K.R."/>
            <person name="Dubcovsky J."/>
            <person name="McGuire P.E."/>
            <person name="Lux T."/>
            <person name="Spannagl M."/>
            <person name="Mayer K.F.X."/>
            <person name="Baldrich P."/>
            <person name="Meyers B.C."/>
            <person name="Huo N."/>
            <person name="Gu Y.Q."/>
            <person name="Zhou H."/>
            <person name="Devos K.M."/>
            <person name="Bennetzen J.L."/>
            <person name="Unver T."/>
            <person name="Budak H."/>
            <person name="Gulick P.J."/>
            <person name="Galiba G."/>
            <person name="Kalapos B."/>
            <person name="Nelson D.R."/>
            <person name="Li P."/>
            <person name="You F.M."/>
            <person name="Luo M.C."/>
            <person name="Dvorak J."/>
        </authorList>
    </citation>
    <scope>NUCLEOTIDE SEQUENCE [LARGE SCALE GENOMIC DNA]</scope>
    <source>
        <strain evidence="3">cv. AL8/78</strain>
    </source>
</reference>
<dbReference type="GO" id="GO:0031146">
    <property type="term" value="P:SCF-dependent proteasomal ubiquitin-dependent protein catabolic process"/>
    <property type="evidence" value="ECO:0007669"/>
    <property type="project" value="TreeGrafter"/>
</dbReference>
<sequence length="653" mass="70076">SLPLRHLQLLNSLTHPGRSLSPATPAAMKGADLINVALPEELLEDVLRRVGGEKRDLDACALVCRRWRRLDRATRRSAKLPASGVHADEVVGLFVERFPALADVSIDERLSADAAVVSAPASRSRRHVISSIPSGSRRRMSPVPRFAGILFPLPSEQTPSADGIESFCLTDVGLTSLARGCKGLEKLSLVWCSAISSTGLVRVAENCKKLASLDIQACYIGDPGLVAIGEGCNLLNNLSLRFVEGATDEGLIGLIKSCGQSLLSLGIANCAWMTDASLRAVGSHCPNLEILSLESELVKNEGVISIAKGCRLLKNLKLQCIGAGDEALEAIGSCCSLLEILSLNNFERFTDRSLSSIAKGCKNLTDLVLNDCLLLTDRSLEFVARSCKKIARLKINGCQNMETAALEHIGRWCPRGLLELSLIYCPRVRDTAFLELGKGCTLLQSLYLVDCSRIGDDAMCHIAQGCKYLKEISIRRGYEVGDKALISIAENCKSLKELTLQFCERVSDTGLAAIAEGCSLQKLNLCGCQLITDNGLAAIARGCGDLVFLDISVLPMTGDMGLAEIGQGCPQIKDIALSHCPGVTDVGLGHLVRGCLQLQSCQLVYCKRVTSTGVAIVVSSCSRLKKLLVEEAKVSERTRRRAGPILSFLCSGL</sequence>
<dbReference type="FunFam" id="3.80.10.10:FF:001196">
    <property type="entry name" value="F-box/LRR-repeat protein 4"/>
    <property type="match status" value="1"/>
</dbReference>
<feature type="domain" description="F-box" evidence="1">
    <location>
        <begin position="37"/>
        <end position="70"/>
    </location>
</feature>
<dbReference type="InterPro" id="IPR032675">
    <property type="entry name" value="LRR_dom_sf"/>
</dbReference>
<dbReference type="InterPro" id="IPR057207">
    <property type="entry name" value="FBXL15_LRR"/>
</dbReference>
<dbReference type="SMART" id="SM00367">
    <property type="entry name" value="LRR_CC"/>
    <property type="match status" value="16"/>
</dbReference>
<dbReference type="Gramene" id="AET4Gv20321300.6">
    <property type="protein sequence ID" value="AET4Gv20321300.6"/>
    <property type="gene ID" value="AET4Gv20321300"/>
</dbReference>
<dbReference type="EnsemblPlants" id="AET4Gv20321300.6">
    <property type="protein sequence ID" value="AET4Gv20321300.6"/>
    <property type="gene ID" value="AET4Gv20321300"/>
</dbReference>